<gene>
    <name evidence="1" type="ordered locus">FraEuI1c_3988</name>
</gene>
<dbReference type="EMBL" id="CP002299">
    <property type="protein sequence ID" value="ADP81993.1"/>
    <property type="molecule type" value="Genomic_DNA"/>
</dbReference>
<dbReference type="OrthoDB" id="7502542at2"/>
<evidence type="ECO:0000313" key="2">
    <source>
        <dbReference type="Proteomes" id="UP000002484"/>
    </source>
</evidence>
<dbReference type="HOGENOM" id="CLU_101008_0_0_11"/>
<reference evidence="1 2" key="1">
    <citation type="submission" date="2010-10" db="EMBL/GenBank/DDBJ databases">
        <title>Complete sequence of Frankia sp. EuI1c.</title>
        <authorList>
            <consortium name="US DOE Joint Genome Institute"/>
            <person name="Lucas S."/>
            <person name="Copeland A."/>
            <person name="Lapidus A."/>
            <person name="Cheng J.-F."/>
            <person name="Bruce D."/>
            <person name="Goodwin L."/>
            <person name="Pitluck S."/>
            <person name="Chertkov O."/>
            <person name="Detter J.C."/>
            <person name="Han C."/>
            <person name="Tapia R."/>
            <person name="Land M."/>
            <person name="Hauser L."/>
            <person name="Jeffries C."/>
            <person name="Kyrpides N."/>
            <person name="Ivanova N."/>
            <person name="Mikhailova N."/>
            <person name="Beauchemin N."/>
            <person name="Sen A."/>
            <person name="Sur S.A."/>
            <person name="Gtari M."/>
            <person name="Wall L."/>
            <person name="Tisa L."/>
            <person name="Woyke T."/>
        </authorList>
    </citation>
    <scope>NUCLEOTIDE SEQUENCE [LARGE SCALE GENOMIC DNA]</scope>
    <source>
        <strain evidence="2">DSM 45817 / CECT 9037 / EuI1c</strain>
    </source>
</reference>
<dbReference type="eggNOG" id="ENOG50313FX">
    <property type="taxonomic scope" value="Bacteria"/>
</dbReference>
<dbReference type="Proteomes" id="UP000002484">
    <property type="component" value="Chromosome"/>
</dbReference>
<name>E3J6R9_PSEI1</name>
<evidence type="ECO:0000313" key="1">
    <source>
        <dbReference type="EMBL" id="ADP81993.1"/>
    </source>
</evidence>
<keyword evidence="2" id="KW-1185">Reference proteome</keyword>
<sequence precursor="true">MSALGWIILALCVIALAVLAVVFAHRLVQRGGGTHALRRRFGPEYDRAVEQTGDRQKAERRLAEIARRRDGLEIRPLDESERADYTARWDELQAFFVDDPTAATRQADQLITEVMRTRGYPVESFDERAELLAADRPAVVGPYRQANAEATSEGVGEGTEHLRAAFVHYREPFSWLVDGAAKPATTESSNRPAALA</sequence>
<organism evidence="1 2">
    <name type="scientific">Pseudofrankia inefficax (strain DSM 45817 / CECT 9037 / DDB 130130 / EuI1c)</name>
    <name type="common">Frankia inefficax</name>
    <dbReference type="NCBI Taxonomy" id="298654"/>
    <lineage>
        <taxon>Bacteria</taxon>
        <taxon>Bacillati</taxon>
        <taxon>Actinomycetota</taxon>
        <taxon>Actinomycetes</taxon>
        <taxon>Frankiales</taxon>
        <taxon>Frankiaceae</taxon>
        <taxon>Pseudofrankia</taxon>
    </lineage>
</organism>
<dbReference type="InParanoid" id="E3J6R9"/>
<dbReference type="STRING" id="298654.FraEuI1c_3988"/>
<dbReference type="KEGG" id="fri:FraEuI1c_3988"/>
<protein>
    <submittedName>
        <fullName evidence="1">Putative secreted protein</fullName>
    </submittedName>
</protein>
<proteinExistence type="predicted"/>
<accession>E3J6R9</accession>
<dbReference type="AlphaFoldDB" id="E3J6R9"/>